<accession>A0A927MCX5</accession>
<name>A0A927MCX5_9ACTN</name>
<dbReference type="EMBL" id="JADBEB010000001">
    <property type="protein sequence ID" value="MBE1490826.1"/>
    <property type="molecule type" value="Genomic_DNA"/>
</dbReference>
<evidence type="ECO:0000313" key="2">
    <source>
        <dbReference type="Proteomes" id="UP000649753"/>
    </source>
</evidence>
<dbReference type="Proteomes" id="UP000649753">
    <property type="component" value="Unassembled WGS sequence"/>
</dbReference>
<sequence>MNDLKEFAMGDARLRSGLGADAHHRRTGGRLPV</sequence>
<comment type="caution">
    <text evidence="1">The sequence shown here is derived from an EMBL/GenBank/DDBJ whole genome shotgun (WGS) entry which is preliminary data.</text>
</comment>
<keyword evidence="2" id="KW-1185">Reference proteome</keyword>
<organism evidence="1 2">
    <name type="scientific">Plantactinospora soyae</name>
    <dbReference type="NCBI Taxonomy" id="1544732"/>
    <lineage>
        <taxon>Bacteria</taxon>
        <taxon>Bacillati</taxon>
        <taxon>Actinomycetota</taxon>
        <taxon>Actinomycetes</taxon>
        <taxon>Micromonosporales</taxon>
        <taxon>Micromonosporaceae</taxon>
        <taxon>Plantactinospora</taxon>
    </lineage>
</organism>
<gene>
    <name evidence="1" type="ORF">H4W31_006464</name>
</gene>
<evidence type="ECO:0000313" key="1">
    <source>
        <dbReference type="EMBL" id="MBE1490826.1"/>
    </source>
</evidence>
<protein>
    <submittedName>
        <fullName evidence="1">Uncharacterized protein</fullName>
    </submittedName>
</protein>
<dbReference type="AlphaFoldDB" id="A0A927MCX5"/>
<proteinExistence type="predicted"/>
<reference evidence="1" key="1">
    <citation type="submission" date="2020-10" db="EMBL/GenBank/DDBJ databases">
        <title>Sequencing the genomes of 1000 actinobacteria strains.</title>
        <authorList>
            <person name="Klenk H.-P."/>
        </authorList>
    </citation>
    <scope>NUCLEOTIDE SEQUENCE</scope>
    <source>
        <strain evidence="1">DSM 46832</strain>
    </source>
</reference>